<gene>
    <name evidence="2" type="ORF">GCM10010226_87320</name>
</gene>
<reference evidence="2" key="2">
    <citation type="submission" date="2020-09" db="EMBL/GenBank/DDBJ databases">
        <authorList>
            <person name="Sun Q."/>
            <person name="Ohkuma M."/>
        </authorList>
    </citation>
    <scope>NUCLEOTIDE SEQUENCE</scope>
    <source>
        <strain evidence="2">JCM 4125</strain>
    </source>
</reference>
<dbReference type="Proteomes" id="UP000646776">
    <property type="component" value="Unassembled WGS sequence"/>
</dbReference>
<evidence type="ECO:0000313" key="2">
    <source>
        <dbReference type="EMBL" id="GGT96231.1"/>
    </source>
</evidence>
<keyword evidence="1" id="KW-0812">Transmembrane</keyword>
<keyword evidence="1" id="KW-1133">Transmembrane helix</keyword>
<name>A0A918HQI6_9ACTN</name>
<protein>
    <submittedName>
        <fullName evidence="2">Uncharacterized protein</fullName>
    </submittedName>
</protein>
<organism evidence="2 3">
    <name type="scientific">Streptomyces phaeofaciens</name>
    <dbReference type="NCBI Taxonomy" id="68254"/>
    <lineage>
        <taxon>Bacteria</taxon>
        <taxon>Bacillati</taxon>
        <taxon>Actinomycetota</taxon>
        <taxon>Actinomycetes</taxon>
        <taxon>Kitasatosporales</taxon>
        <taxon>Streptomycetaceae</taxon>
        <taxon>Streptomyces</taxon>
    </lineage>
</organism>
<proteinExistence type="predicted"/>
<dbReference type="EMBL" id="BMSA01000050">
    <property type="protein sequence ID" value="GGT96231.1"/>
    <property type="molecule type" value="Genomic_DNA"/>
</dbReference>
<comment type="caution">
    <text evidence="2">The sequence shown here is derived from an EMBL/GenBank/DDBJ whole genome shotgun (WGS) entry which is preliminary data.</text>
</comment>
<accession>A0A918HQI6</accession>
<reference evidence="2" key="1">
    <citation type="journal article" date="2014" name="Int. J. Syst. Evol. Microbiol.">
        <title>Complete genome sequence of Corynebacterium casei LMG S-19264T (=DSM 44701T), isolated from a smear-ripened cheese.</title>
        <authorList>
            <consortium name="US DOE Joint Genome Institute (JGI-PGF)"/>
            <person name="Walter F."/>
            <person name="Albersmeier A."/>
            <person name="Kalinowski J."/>
            <person name="Ruckert C."/>
        </authorList>
    </citation>
    <scope>NUCLEOTIDE SEQUENCE</scope>
    <source>
        <strain evidence="2">JCM 4125</strain>
    </source>
</reference>
<evidence type="ECO:0000313" key="3">
    <source>
        <dbReference type="Proteomes" id="UP000646776"/>
    </source>
</evidence>
<evidence type="ECO:0000256" key="1">
    <source>
        <dbReference type="SAM" id="Phobius"/>
    </source>
</evidence>
<keyword evidence="1" id="KW-0472">Membrane</keyword>
<feature type="transmembrane region" description="Helical" evidence="1">
    <location>
        <begin position="12"/>
        <end position="32"/>
    </location>
</feature>
<dbReference type="AlphaFoldDB" id="A0A918HQI6"/>
<keyword evidence="3" id="KW-1185">Reference proteome</keyword>
<sequence length="86" mass="9507">MRRAVIGMGEQAWLVVFTLLPVLGTIGGAVAYRLRERARWTAVTAVLKQGRDGTQVRFKSVDSQGRATTEWEITFPRAGSIDERGS</sequence>